<dbReference type="InterPro" id="IPR041667">
    <property type="entry name" value="Cupin_8"/>
</dbReference>
<dbReference type="InterPro" id="IPR003347">
    <property type="entry name" value="JmjC_dom"/>
</dbReference>
<dbReference type="EMBL" id="PUIQ01000133">
    <property type="protein sequence ID" value="PQP06972.1"/>
    <property type="molecule type" value="Genomic_DNA"/>
</dbReference>
<dbReference type="SUPFAM" id="SSF51197">
    <property type="entry name" value="Clavaminate synthase-like"/>
    <property type="match status" value="1"/>
</dbReference>
<dbReference type="AlphaFoldDB" id="A0A2S8HXY7"/>
<dbReference type="SMART" id="SM00558">
    <property type="entry name" value="JmjC"/>
    <property type="match status" value="1"/>
</dbReference>
<dbReference type="PROSITE" id="PS51184">
    <property type="entry name" value="JMJC"/>
    <property type="match status" value="1"/>
</dbReference>
<evidence type="ECO:0000259" key="1">
    <source>
        <dbReference type="PROSITE" id="PS51184"/>
    </source>
</evidence>
<protein>
    <recommendedName>
        <fullName evidence="1">JmjC domain-containing protein</fullName>
    </recommendedName>
</protein>
<gene>
    <name evidence="2" type="ORF">C5615_38220</name>
</gene>
<name>A0A2S8HXY7_BURCE</name>
<dbReference type="PANTHER" id="PTHR12461">
    <property type="entry name" value="HYPOXIA-INDUCIBLE FACTOR 1 ALPHA INHIBITOR-RELATED"/>
    <property type="match status" value="1"/>
</dbReference>
<dbReference type="Gene3D" id="2.60.120.650">
    <property type="entry name" value="Cupin"/>
    <property type="match status" value="1"/>
</dbReference>
<comment type="caution">
    <text evidence="2">The sequence shown here is derived from an EMBL/GenBank/DDBJ whole genome shotgun (WGS) entry which is preliminary data.</text>
</comment>
<sequence>MNAERLRKGFECDGKSDRIGIRRIDIAPRRSLPVIPVTRNRVQAECVPQTIMNPSVTNRAWLPTARLTERVTTPSAKEFYRHYVRPGLPVVLRGAALGLGAIQHWSSTYLKAAAGKRSVPIEFSPDKEFALPERIGKDRIHSKFGRFVDYLLDGDASSPTTYYLAQVDTLQYLPELVGDIVRPSFAPLAEIMRPPYLWMGIGGNASTLHYDSYDNLYAMVSGRKHITLFPPSDRAHLYPYVDQRKHGHFSRVNLRCPDLSQFPGLLNARPFECVLCRGDILYIPEGWWHYLRSHGLNVAVNWWWIEDSAKSTHAHSV</sequence>
<dbReference type="Proteomes" id="UP000238206">
    <property type="component" value="Unassembled WGS sequence"/>
</dbReference>
<dbReference type="PANTHER" id="PTHR12461:SF105">
    <property type="entry name" value="HYPOXIA-INDUCIBLE FACTOR 1-ALPHA INHIBITOR"/>
    <property type="match status" value="1"/>
</dbReference>
<evidence type="ECO:0000313" key="2">
    <source>
        <dbReference type="EMBL" id="PQP06972.1"/>
    </source>
</evidence>
<accession>A0A2S8HXY7</accession>
<dbReference type="Pfam" id="PF13621">
    <property type="entry name" value="Cupin_8"/>
    <property type="match status" value="1"/>
</dbReference>
<dbReference type="RefSeq" id="WP_105393962.1">
    <property type="nucleotide sequence ID" value="NZ_PUIQ01000133.1"/>
</dbReference>
<reference evidence="2 3" key="1">
    <citation type="submission" date="2018-02" db="EMBL/GenBank/DDBJ databases">
        <title>Draft genome sequencing of Burkholderia cepacia Y14-15.</title>
        <authorList>
            <person name="Zheng B.-X."/>
        </authorList>
    </citation>
    <scope>NUCLEOTIDE SEQUENCE [LARGE SCALE GENOMIC DNA]</scope>
    <source>
        <strain evidence="2 3">Y14-15</strain>
    </source>
</reference>
<feature type="domain" description="JmjC" evidence="1">
    <location>
        <begin position="147"/>
        <end position="317"/>
    </location>
</feature>
<proteinExistence type="predicted"/>
<organism evidence="2 3">
    <name type="scientific">Burkholderia cepacia</name>
    <name type="common">Pseudomonas cepacia</name>
    <dbReference type="NCBI Taxonomy" id="292"/>
    <lineage>
        <taxon>Bacteria</taxon>
        <taxon>Pseudomonadati</taxon>
        <taxon>Pseudomonadota</taxon>
        <taxon>Betaproteobacteria</taxon>
        <taxon>Burkholderiales</taxon>
        <taxon>Burkholderiaceae</taxon>
        <taxon>Burkholderia</taxon>
        <taxon>Burkholderia cepacia complex</taxon>
    </lineage>
</organism>
<evidence type="ECO:0000313" key="3">
    <source>
        <dbReference type="Proteomes" id="UP000238206"/>
    </source>
</evidence>